<name>A0ABP8M3U1_9BACT</name>
<organism evidence="2 3">
    <name type="scientific">Ravibacter arvi</name>
    <dbReference type="NCBI Taxonomy" id="2051041"/>
    <lineage>
        <taxon>Bacteria</taxon>
        <taxon>Pseudomonadati</taxon>
        <taxon>Bacteroidota</taxon>
        <taxon>Cytophagia</taxon>
        <taxon>Cytophagales</taxon>
        <taxon>Spirosomataceae</taxon>
        <taxon>Ravibacter</taxon>
    </lineage>
</organism>
<evidence type="ECO:0000256" key="1">
    <source>
        <dbReference type="SAM" id="Phobius"/>
    </source>
</evidence>
<dbReference type="EMBL" id="BAABEY010000026">
    <property type="protein sequence ID" value="GAA4442002.1"/>
    <property type="molecule type" value="Genomic_DNA"/>
</dbReference>
<comment type="caution">
    <text evidence="2">The sequence shown here is derived from an EMBL/GenBank/DDBJ whole genome shotgun (WGS) entry which is preliminary data.</text>
</comment>
<feature type="transmembrane region" description="Helical" evidence="1">
    <location>
        <begin position="6"/>
        <end position="24"/>
    </location>
</feature>
<gene>
    <name evidence="2" type="ORF">GCM10023091_28050</name>
</gene>
<evidence type="ECO:0000313" key="2">
    <source>
        <dbReference type="EMBL" id="GAA4442002.1"/>
    </source>
</evidence>
<keyword evidence="1" id="KW-1133">Transmembrane helix</keyword>
<accession>A0ABP8M3U1</accession>
<keyword evidence="3" id="KW-1185">Reference proteome</keyword>
<reference evidence="3" key="1">
    <citation type="journal article" date="2019" name="Int. J. Syst. Evol. Microbiol.">
        <title>The Global Catalogue of Microorganisms (GCM) 10K type strain sequencing project: providing services to taxonomists for standard genome sequencing and annotation.</title>
        <authorList>
            <consortium name="The Broad Institute Genomics Platform"/>
            <consortium name="The Broad Institute Genome Sequencing Center for Infectious Disease"/>
            <person name="Wu L."/>
            <person name="Ma J."/>
        </authorList>
    </citation>
    <scope>NUCLEOTIDE SEQUENCE [LARGE SCALE GENOMIC DNA]</scope>
    <source>
        <strain evidence="3">JCM 31920</strain>
    </source>
</reference>
<dbReference type="RefSeq" id="WP_345030226.1">
    <property type="nucleotide sequence ID" value="NZ_BAABEY010000026.1"/>
</dbReference>
<keyword evidence="1" id="KW-0472">Membrane</keyword>
<keyword evidence="1" id="KW-0812">Transmembrane</keyword>
<evidence type="ECO:0000313" key="3">
    <source>
        <dbReference type="Proteomes" id="UP001501508"/>
    </source>
</evidence>
<dbReference type="Proteomes" id="UP001501508">
    <property type="component" value="Unassembled WGS sequence"/>
</dbReference>
<sequence length="56" mass="6700">MKTKSLLWTLLYLLIFTIAYYIGYHTGSKDCLDRLEGYKECLDEVIKLRKSEMHVR</sequence>
<proteinExistence type="predicted"/>
<protein>
    <submittedName>
        <fullName evidence="2">Uncharacterized protein</fullName>
    </submittedName>
</protein>